<dbReference type="PANTHER" id="PTHR43297:SF2">
    <property type="entry name" value="DIPEPTIDE TRANSPORT ATP-BINDING PROTEIN DPPD"/>
    <property type="match status" value="1"/>
</dbReference>
<dbReference type="InterPro" id="IPR017871">
    <property type="entry name" value="ABC_transporter-like_CS"/>
</dbReference>
<dbReference type="InterPro" id="IPR027417">
    <property type="entry name" value="P-loop_NTPase"/>
</dbReference>
<comment type="caution">
    <text evidence="9">The sequence shown here is derived from an EMBL/GenBank/DDBJ whole genome shotgun (WGS) entry which is preliminary data.</text>
</comment>
<dbReference type="Proteomes" id="UP000247892">
    <property type="component" value="Unassembled WGS sequence"/>
</dbReference>
<evidence type="ECO:0000256" key="1">
    <source>
        <dbReference type="ARBA" id="ARBA00004202"/>
    </source>
</evidence>
<evidence type="ECO:0000259" key="8">
    <source>
        <dbReference type="PROSITE" id="PS50893"/>
    </source>
</evidence>
<dbReference type="SUPFAM" id="SSF52540">
    <property type="entry name" value="P-loop containing nucleoside triphosphate hydrolases"/>
    <property type="match status" value="1"/>
</dbReference>
<dbReference type="GO" id="GO:0016887">
    <property type="term" value="F:ATP hydrolysis activity"/>
    <property type="evidence" value="ECO:0007669"/>
    <property type="project" value="InterPro"/>
</dbReference>
<keyword evidence="7" id="KW-0472">Membrane</keyword>
<keyword evidence="6" id="KW-0067">ATP-binding</keyword>
<dbReference type="FunFam" id="3.40.50.300:FF:000016">
    <property type="entry name" value="Oligopeptide ABC transporter ATP-binding component"/>
    <property type="match status" value="1"/>
</dbReference>
<accession>A0A318LWS1</accession>
<evidence type="ECO:0000256" key="4">
    <source>
        <dbReference type="ARBA" id="ARBA00022475"/>
    </source>
</evidence>
<dbReference type="Gene3D" id="3.40.50.300">
    <property type="entry name" value="P-loop containing nucleotide triphosphate hydrolases"/>
    <property type="match status" value="1"/>
</dbReference>
<reference evidence="9 10" key="1">
    <citation type="submission" date="2016-07" db="EMBL/GenBank/DDBJ databases">
        <title>Draft genome sequence of Prauserella sp. YIM 121212, isolated from alkaline soil.</title>
        <authorList>
            <person name="Ruckert C."/>
            <person name="Albersmeier A."/>
            <person name="Jiang C.-L."/>
            <person name="Jiang Y."/>
            <person name="Kalinowski J."/>
            <person name="Schneider O."/>
            <person name="Winkler A."/>
            <person name="Zotchev S.B."/>
        </authorList>
    </citation>
    <scope>NUCLEOTIDE SEQUENCE [LARGE SCALE GENOMIC DNA]</scope>
    <source>
        <strain evidence="9 10">YIM 121212</strain>
    </source>
</reference>
<comment type="subcellular location">
    <subcellularLocation>
        <location evidence="1">Cell membrane</location>
        <topology evidence="1">Peripheral membrane protein</topology>
    </subcellularLocation>
</comment>
<gene>
    <name evidence="9" type="ORF">BA062_15465</name>
</gene>
<evidence type="ECO:0000313" key="9">
    <source>
        <dbReference type="EMBL" id="PXY36748.1"/>
    </source>
</evidence>
<sequence length="266" mass="28425">MSDELLAVENLAVRLPGPDGPVPVLNDVSLTVQRGQIVGIAGESGSGKSMTARTLLDLLPSGAEVSGTLRFDGAELDHRDRKAMHAVRGHGIAMVFQDPTAALHPMLSIGRQLTEHMRVHLGLTRTQAKARAIELLEQVRLPDPGRALRSYPHQFSGGQLQRIAIASALAARPKLLIADEPTTALDVTVQAGILALLDSLRSEFGLSVLFITHDLGVLASLATHTCVFQHGRVVESAPTARLLRSPGHPYTRALLAARAETAEVPR</sequence>
<dbReference type="SMART" id="SM00382">
    <property type="entry name" value="AAA"/>
    <property type="match status" value="1"/>
</dbReference>
<organism evidence="9 10">
    <name type="scientific">Prauserella flavalba</name>
    <dbReference type="NCBI Taxonomy" id="1477506"/>
    <lineage>
        <taxon>Bacteria</taxon>
        <taxon>Bacillati</taxon>
        <taxon>Actinomycetota</taxon>
        <taxon>Actinomycetes</taxon>
        <taxon>Pseudonocardiales</taxon>
        <taxon>Pseudonocardiaceae</taxon>
        <taxon>Prauserella</taxon>
    </lineage>
</organism>
<dbReference type="RefSeq" id="WP_110336926.1">
    <property type="nucleotide sequence ID" value="NZ_JBHVKT010000003.1"/>
</dbReference>
<dbReference type="Pfam" id="PF00005">
    <property type="entry name" value="ABC_tran"/>
    <property type="match status" value="1"/>
</dbReference>
<evidence type="ECO:0000256" key="3">
    <source>
        <dbReference type="ARBA" id="ARBA00022448"/>
    </source>
</evidence>
<dbReference type="EMBL" id="MASU01000005">
    <property type="protein sequence ID" value="PXY36748.1"/>
    <property type="molecule type" value="Genomic_DNA"/>
</dbReference>
<feature type="domain" description="ABC transporter" evidence="8">
    <location>
        <begin position="6"/>
        <end position="255"/>
    </location>
</feature>
<dbReference type="GO" id="GO:0005886">
    <property type="term" value="C:plasma membrane"/>
    <property type="evidence" value="ECO:0007669"/>
    <property type="project" value="UniProtKB-SubCell"/>
</dbReference>
<evidence type="ECO:0000256" key="7">
    <source>
        <dbReference type="ARBA" id="ARBA00023136"/>
    </source>
</evidence>
<evidence type="ECO:0000313" key="10">
    <source>
        <dbReference type="Proteomes" id="UP000247892"/>
    </source>
</evidence>
<dbReference type="InterPro" id="IPR003593">
    <property type="entry name" value="AAA+_ATPase"/>
</dbReference>
<dbReference type="PANTHER" id="PTHR43297">
    <property type="entry name" value="OLIGOPEPTIDE TRANSPORT ATP-BINDING PROTEIN APPD"/>
    <property type="match status" value="1"/>
</dbReference>
<evidence type="ECO:0000256" key="5">
    <source>
        <dbReference type="ARBA" id="ARBA00022741"/>
    </source>
</evidence>
<dbReference type="GO" id="GO:0005524">
    <property type="term" value="F:ATP binding"/>
    <property type="evidence" value="ECO:0007669"/>
    <property type="project" value="UniProtKB-KW"/>
</dbReference>
<comment type="similarity">
    <text evidence="2">Belongs to the ABC transporter superfamily.</text>
</comment>
<evidence type="ECO:0000256" key="6">
    <source>
        <dbReference type="ARBA" id="ARBA00022840"/>
    </source>
</evidence>
<dbReference type="PROSITE" id="PS00211">
    <property type="entry name" value="ABC_TRANSPORTER_1"/>
    <property type="match status" value="1"/>
</dbReference>
<dbReference type="PROSITE" id="PS50893">
    <property type="entry name" value="ABC_TRANSPORTER_2"/>
    <property type="match status" value="1"/>
</dbReference>
<dbReference type="InterPro" id="IPR050388">
    <property type="entry name" value="ABC_Ni/Peptide_Import"/>
</dbReference>
<keyword evidence="3" id="KW-0813">Transport</keyword>
<dbReference type="AlphaFoldDB" id="A0A318LWS1"/>
<proteinExistence type="inferred from homology"/>
<dbReference type="CDD" id="cd03257">
    <property type="entry name" value="ABC_NikE_OppD_transporters"/>
    <property type="match status" value="1"/>
</dbReference>
<keyword evidence="10" id="KW-1185">Reference proteome</keyword>
<dbReference type="OrthoDB" id="3677453at2"/>
<name>A0A318LWS1_9PSEU</name>
<evidence type="ECO:0000256" key="2">
    <source>
        <dbReference type="ARBA" id="ARBA00005417"/>
    </source>
</evidence>
<keyword evidence="4" id="KW-1003">Cell membrane</keyword>
<dbReference type="InterPro" id="IPR003439">
    <property type="entry name" value="ABC_transporter-like_ATP-bd"/>
</dbReference>
<keyword evidence="5" id="KW-0547">Nucleotide-binding</keyword>
<protein>
    <recommendedName>
        <fullName evidence="8">ABC transporter domain-containing protein</fullName>
    </recommendedName>
</protein>